<dbReference type="AlphaFoldDB" id="A0A450ZJE7"/>
<name>A0A450ZJE7_9GAMM</name>
<protein>
    <submittedName>
        <fullName evidence="1">Uncharacterized protein</fullName>
    </submittedName>
</protein>
<gene>
    <name evidence="2" type="ORF">BECKTUN1418E_GA0071001_10349</name>
    <name evidence="1" type="ORF">BECKTUN1418F_GA0071002_10339</name>
</gene>
<evidence type="ECO:0000313" key="1">
    <source>
        <dbReference type="EMBL" id="VFK53935.1"/>
    </source>
</evidence>
<organism evidence="1">
    <name type="scientific">Candidatus Kentrum sp. TUN</name>
    <dbReference type="NCBI Taxonomy" id="2126343"/>
    <lineage>
        <taxon>Bacteria</taxon>
        <taxon>Pseudomonadati</taxon>
        <taxon>Pseudomonadota</taxon>
        <taxon>Gammaproteobacteria</taxon>
        <taxon>Candidatus Kentrum</taxon>
    </lineage>
</organism>
<sequence length="84" mass="9662">MSAISLILFISRSALRMSQISSAVNDAISPRQLTSQGQCLCMVKVRWEIDFPCSENMLALRAKADRGCFFKEHRFFQNFYFSDT</sequence>
<dbReference type="EMBL" id="CAADFV010000034">
    <property type="protein sequence ID" value="VFK55869.1"/>
    <property type="molecule type" value="Genomic_DNA"/>
</dbReference>
<accession>A0A450ZJE7</accession>
<reference evidence="1" key="1">
    <citation type="submission" date="2019-02" db="EMBL/GenBank/DDBJ databases">
        <authorList>
            <person name="Gruber-Vodicka R. H."/>
            <person name="Seah K. B. B."/>
        </authorList>
    </citation>
    <scope>NUCLEOTIDE SEQUENCE</scope>
    <source>
        <strain evidence="2">BECK_BY2</strain>
        <strain evidence="1">BECK_BY3</strain>
    </source>
</reference>
<proteinExistence type="predicted"/>
<dbReference type="EMBL" id="CAADFY010000033">
    <property type="protein sequence ID" value="VFK53935.1"/>
    <property type="molecule type" value="Genomic_DNA"/>
</dbReference>
<evidence type="ECO:0000313" key="2">
    <source>
        <dbReference type="EMBL" id="VFK55869.1"/>
    </source>
</evidence>